<gene>
    <name evidence="1" type="ORF">RIF29_42137</name>
</gene>
<dbReference type="EMBL" id="JAYWIO010000008">
    <property type="protein sequence ID" value="KAK7247258.1"/>
    <property type="molecule type" value="Genomic_DNA"/>
</dbReference>
<evidence type="ECO:0000313" key="2">
    <source>
        <dbReference type="Proteomes" id="UP001372338"/>
    </source>
</evidence>
<sequence length="80" mass="8729">MSVSGIPGLAKVALHYYPEFVHSVPEAGEMENTLISRTRLSHAVLMGRHALEIRVHGIAVQHGLPSAYLLLLLPASMCRN</sequence>
<accession>A0AAN9E6D3</accession>
<keyword evidence="2" id="KW-1185">Reference proteome</keyword>
<proteinExistence type="predicted"/>
<evidence type="ECO:0000313" key="1">
    <source>
        <dbReference type="EMBL" id="KAK7247258.1"/>
    </source>
</evidence>
<dbReference type="Proteomes" id="UP001372338">
    <property type="component" value="Unassembled WGS sequence"/>
</dbReference>
<name>A0AAN9E6D3_CROPI</name>
<protein>
    <submittedName>
        <fullName evidence="1">Uncharacterized protein</fullName>
    </submittedName>
</protein>
<comment type="caution">
    <text evidence="1">The sequence shown here is derived from an EMBL/GenBank/DDBJ whole genome shotgun (WGS) entry which is preliminary data.</text>
</comment>
<reference evidence="1 2" key="1">
    <citation type="submission" date="2024-01" db="EMBL/GenBank/DDBJ databases">
        <title>The genomes of 5 underutilized Papilionoideae crops provide insights into root nodulation and disease resistanc.</title>
        <authorList>
            <person name="Yuan L."/>
        </authorList>
    </citation>
    <scope>NUCLEOTIDE SEQUENCE [LARGE SCALE GENOMIC DNA]</scope>
    <source>
        <strain evidence="1">ZHUSHIDOU_FW_LH</strain>
        <tissue evidence="1">Leaf</tissue>
    </source>
</reference>
<organism evidence="1 2">
    <name type="scientific">Crotalaria pallida</name>
    <name type="common">Smooth rattlebox</name>
    <name type="synonym">Crotalaria striata</name>
    <dbReference type="NCBI Taxonomy" id="3830"/>
    <lineage>
        <taxon>Eukaryota</taxon>
        <taxon>Viridiplantae</taxon>
        <taxon>Streptophyta</taxon>
        <taxon>Embryophyta</taxon>
        <taxon>Tracheophyta</taxon>
        <taxon>Spermatophyta</taxon>
        <taxon>Magnoliopsida</taxon>
        <taxon>eudicotyledons</taxon>
        <taxon>Gunneridae</taxon>
        <taxon>Pentapetalae</taxon>
        <taxon>rosids</taxon>
        <taxon>fabids</taxon>
        <taxon>Fabales</taxon>
        <taxon>Fabaceae</taxon>
        <taxon>Papilionoideae</taxon>
        <taxon>50 kb inversion clade</taxon>
        <taxon>genistoids sensu lato</taxon>
        <taxon>core genistoids</taxon>
        <taxon>Crotalarieae</taxon>
        <taxon>Crotalaria</taxon>
    </lineage>
</organism>
<dbReference type="AlphaFoldDB" id="A0AAN9E6D3"/>